<evidence type="ECO:0000256" key="6">
    <source>
        <dbReference type="ARBA" id="ARBA00024916"/>
    </source>
</evidence>
<comment type="similarity">
    <text evidence="1 8 9">Belongs to the GreA/GreB family.</text>
</comment>
<dbReference type="Gene3D" id="3.10.50.30">
    <property type="entry name" value="Transcription elongation factor, GreA/GreB, C-terminal domain"/>
    <property type="match status" value="1"/>
</dbReference>
<dbReference type="PANTHER" id="PTHR30437:SF4">
    <property type="entry name" value="TRANSCRIPTION ELONGATION FACTOR GREA"/>
    <property type="match status" value="1"/>
</dbReference>
<dbReference type="InterPro" id="IPR001437">
    <property type="entry name" value="Tscrpt_elong_fac_GreA/B_C"/>
</dbReference>
<dbReference type="AlphaFoldDB" id="A0A2M7W4V5"/>
<accession>A0A2M7W4V5</accession>
<keyword evidence="4 8" id="KW-0238">DNA-binding</keyword>
<evidence type="ECO:0000313" key="13">
    <source>
        <dbReference type="Proteomes" id="UP000230137"/>
    </source>
</evidence>
<proteinExistence type="inferred from homology"/>
<dbReference type="InterPro" id="IPR006359">
    <property type="entry name" value="Tscrpt_elong_fac_GreA"/>
</dbReference>
<dbReference type="GO" id="GO:0032784">
    <property type="term" value="P:regulation of DNA-templated transcription elongation"/>
    <property type="evidence" value="ECO:0007669"/>
    <property type="project" value="UniProtKB-UniRule"/>
</dbReference>
<dbReference type="Pfam" id="PF01272">
    <property type="entry name" value="GreA_GreB"/>
    <property type="match status" value="1"/>
</dbReference>
<organism evidence="12 13">
    <name type="scientific">Candidatus Berkelbacteria bacterium CG_4_10_14_0_2_um_filter_35_9_33_12</name>
    <dbReference type="NCBI Taxonomy" id="1974499"/>
    <lineage>
        <taxon>Bacteria</taxon>
        <taxon>Candidatus Berkelbacteria</taxon>
    </lineage>
</organism>
<dbReference type="PROSITE" id="PS00829">
    <property type="entry name" value="GREAB_1"/>
    <property type="match status" value="1"/>
</dbReference>
<protein>
    <recommendedName>
        <fullName evidence="2 8">Transcription elongation factor GreA</fullName>
    </recommendedName>
    <alternativeName>
        <fullName evidence="7 8">Transcript cleavage factor GreA</fullName>
    </alternativeName>
</protein>
<dbReference type="InterPro" id="IPR018151">
    <property type="entry name" value="TF_GreA/GreB_CS"/>
</dbReference>
<evidence type="ECO:0000256" key="1">
    <source>
        <dbReference type="ARBA" id="ARBA00008213"/>
    </source>
</evidence>
<evidence type="ECO:0000256" key="4">
    <source>
        <dbReference type="ARBA" id="ARBA00023125"/>
    </source>
</evidence>
<dbReference type="PIRSF" id="PIRSF006092">
    <property type="entry name" value="GreA_GreB"/>
    <property type="match status" value="1"/>
</dbReference>
<feature type="domain" description="Transcription elongation factor GreA/GreB N-terminal" evidence="11">
    <location>
        <begin position="7"/>
        <end position="76"/>
    </location>
</feature>
<dbReference type="InterPro" id="IPR036953">
    <property type="entry name" value="GreA/GreB_C_sf"/>
</dbReference>
<dbReference type="InterPro" id="IPR023459">
    <property type="entry name" value="Tscrpt_elong_fac_GreA/B_fam"/>
</dbReference>
<gene>
    <name evidence="8" type="primary">greA</name>
    <name evidence="12" type="ORF">COX60_00205</name>
</gene>
<keyword evidence="3 8" id="KW-0805">Transcription regulation</keyword>
<sequence>MSNQNYPISKEGLDRLKNELSILKTEKRPAVIERIQAARALGDLSENSEYDDARNEQSFVEGRIKQLEEMIKKARVVLYNSEEVVIVGSQVEAKINRDKKVFQIVSANEVDPAKGKISNDSPIGKALFGKKVGESFEINAPAGNIKVEVTKIT</sequence>
<comment type="function">
    <text evidence="6 8 9">Necessary for efficient RNA polymerase transcription elongation past template-encoded arresting sites. The arresting sites in DNA have the property of trapping a certain fraction of elongating RNA polymerases that pass through, resulting in locked ternary complexes. Cleavage of the nascent transcript by cleavage factors such as GreA or GreB allows the resumption of elongation from the new 3'terminus. GreA releases sequences of 2 to 3 nucleotides.</text>
</comment>
<dbReference type="PANTHER" id="PTHR30437">
    <property type="entry name" value="TRANSCRIPTION ELONGATION FACTOR GREA"/>
    <property type="match status" value="1"/>
</dbReference>
<dbReference type="Pfam" id="PF03449">
    <property type="entry name" value="GreA_GreB_N"/>
    <property type="match status" value="1"/>
</dbReference>
<feature type="domain" description="Transcription elongation factor GreA/GreB C-terminal" evidence="10">
    <location>
        <begin position="81"/>
        <end position="153"/>
    </location>
</feature>
<dbReference type="InterPro" id="IPR036805">
    <property type="entry name" value="Tscrpt_elong_fac_GreA/B_N_sf"/>
</dbReference>
<dbReference type="EMBL" id="PFQF01000005">
    <property type="protein sequence ID" value="PJA20938.1"/>
    <property type="molecule type" value="Genomic_DNA"/>
</dbReference>
<dbReference type="SUPFAM" id="SSF46557">
    <property type="entry name" value="GreA transcript cleavage protein, N-terminal domain"/>
    <property type="match status" value="1"/>
</dbReference>
<dbReference type="GO" id="GO:0006354">
    <property type="term" value="P:DNA-templated transcription elongation"/>
    <property type="evidence" value="ECO:0007669"/>
    <property type="project" value="TreeGrafter"/>
</dbReference>
<evidence type="ECO:0000313" key="12">
    <source>
        <dbReference type="EMBL" id="PJA20938.1"/>
    </source>
</evidence>
<evidence type="ECO:0000256" key="9">
    <source>
        <dbReference type="RuleBase" id="RU000556"/>
    </source>
</evidence>
<evidence type="ECO:0000259" key="10">
    <source>
        <dbReference type="Pfam" id="PF01272"/>
    </source>
</evidence>
<evidence type="ECO:0000259" key="11">
    <source>
        <dbReference type="Pfam" id="PF03449"/>
    </source>
</evidence>
<dbReference type="GO" id="GO:0003677">
    <property type="term" value="F:DNA binding"/>
    <property type="evidence" value="ECO:0007669"/>
    <property type="project" value="UniProtKB-UniRule"/>
</dbReference>
<dbReference type="SUPFAM" id="SSF54534">
    <property type="entry name" value="FKBP-like"/>
    <property type="match status" value="1"/>
</dbReference>
<evidence type="ECO:0000256" key="2">
    <source>
        <dbReference type="ARBA" id="ARBA00013729"/>
    </source>
</evidence>
<dbReference type="NCBIfam" id="NF001263">
    <property type="entry name" value="PRK00226.1-4"/>
    <property type="match status" value="1"/>
</dbReference>
<reference evidence="13" key="1">
    <citation type="submission" date="2017-09" db="EMBL/GenBank/DDBJ databases">
        <title>Depth-based differentiation of microbial function through sediment-hosted aquifers and enrichment of novel symbionts in the deep terrestrial subsurface.</title>
        <authorList>
            <person name="Probst A.J."/>
            <person name="Ladd B."/>
            <person name="Jarett J.K."/>
            <person name="Geller-Mcgrath D.E."/>
            <person name="Sieber C.M.K."/>
            <person name="Emerson J.B."/>
            <person name="Anantharaman K."/>
            <person name="Thomas B.C."/>
            <person name="Malmstrom R."/>
            <person name="Stieglmeier M."/>
            <person name="Klingl A."/>
            <person name="Woyke T."/>
            <person name="Ryan C.M."/>
            <person name="Banfield J.F."/>
        </authorList>
    </citation>
    <scope>NUCLEOTIDE SEQUENCE [LARGE SCALE GENOMIC DNA]</scope>
</reference>
<dbReference type="NCBIfam" id="TIGR01462">
    <property type="entry name" value="greA"/>
    <property type="match status" value="1"/>
</dbReference>
<comment type="caution">
    <text evidence="12">The sequence shown here is derived from an EMBL/GenBank/DDBJ whole genome shotgun (WGS) entry which is preliminary data.</text>
</comment>
<evidence type="ECO:0000256" key="3">
    <source>
        <dbReference type="ARBA" id="ARBA00023015"/>
    </source>
</evidence>
<dbReference type="GO" id="GO:0003746">
    <property type="term" value="F:translation elongation factor activity"/>
    <property type="evidence" value="ECO:0007669"/>
    <property type="project" value="UniProtKB-KW"/>
</dbReference>
<dbReference type="GO" id="GO:0070063">
    <property type="term" value="F:RNA polymerase binding"/>
    <property type="evidence" value="ECO:0007669"/>
    <property type="project" value="InterPro"/>
</dbReference>
<dbReference type="FunFam" id="1.10.287.180:FF:000001">
    <property type="entry name" value="Transcription elongation factor GreA"/>
    <property type="match status" value="1"/>
</dbReference>
<keyword evidence="12" id="KW-0648">Protein biosynthesis</keyword>
<evidence type="ECO:0000256" key="8">
    <source>
        <dbReference type="HAMAP-Rule" id="MF_00105"/>
    </source>
</evidence>
<dbReference type="InterPro" id="IPR028624">
    <property type="entry name" value="Tscrpt_elong_fac_GreA/B"/>
</dbReference>
<dbReference type="Proteomes" id="UP000230137">
    <property type="component" value="Unassembled WGS sequence"/>
</dbReference>
<name>A0A2M7W4V5_9BACT</name>
<dbReference type="InterPro" id="IPR022691">
    <property type="entry name" value="Tscrpt_elong_fac_GreA/B_N"/>
</dbReference>
<dbReference type="Gene3D" id="1.10.287.180">
    <property type="entry name" value="Transcription elongation factor, GreA/GreB, N-terminal domain"/>
    <property type="match status" value="1"/>
</dbReference>
<keyword evidence="12" id="KW-0251">Elongation factor</keyword>
<evidence type="ECO:0000256" key="7">
    <source>
        <dbReference type="ARBA" id="ARBA00030776"/>
    </source>
</evidence>
<evidence type="ECO:0000256" key="5">
    <source>
        <dbReference type="ARBA" id="ARBA00023163"/>
    </source>
</evidence>
<dbReference type="HAMAP" id="MF_00105">
    <property type="entry name" value="GreA_GreB"/>
    <property type="match status" value="1"/>
</dbReference>
<keyword evidence="5 8" id="KW-0804">Transcription</keyword>